<feature type="chain" id="PRO_5043531571" evidence="2">
    <location>
        <begin position="23"/>
        <end position="275"/>
    </location>
</feature>
<feature type="compositionally biased region" description="Acidic residues" evidence="1">
    <location>
        <begin position="147"/>
        <end position="160"/>
    </location>
</feature>
<evidence type="ECO:0000313" key="3">
    <source>
        <dbReference type="EMBL" id="MBC5656747.1"/>
    </source>
</evidence>
<organism evidence="3 4">
    <name type="scientific">Clostridium segne</name>
    <dbReference type="NCBI Taxonomy" id="2763038"/>
    <lineage>
        <taxon>Bacteria</taxon>
        <taxon>Bacillati</taxon>
        <taxon>Bacillota</taxon>
        <taxon>Clostridia</taxon>
        <taxon>Eubacteriales</taxon>
        <taxon>Clostridiaceae</taxon>
        <taxon>Clostridium</taxon>
    </lineage>
</organism>
<dbReference type="Proteomes" id="UP000653904">
    <property type="component" value="Unassembled WGS sequence"/>
</dbReference>
<evidence type="ECO:0000256" key="2">
    <source>
        <dbReference type="SAM" id="SignalP"/>
    </source>
</evidence>
<evidence type="ECO:0000313" key="4">
    <source>
        <dbReference type="Proteomes" id="UP000653904"/>
    </source>
</evidence>
<protein>
    <submittedName>
        <fullName evidence="3">Uncharacterized protein</fullName>
    </submittedName>
</protein>
<keyword evidence="2" id="KW-0732">Signal</keyword>
<sequence length="275" mass="31225">MKRKKPYLLAGLVLLLFLLCTACGNTEEQIAPQDDPNEGLGGGVSEDTVNDFSGFEGIWLGEANNDYDSIEFDAEGNWTLYLSGEVMDEGYLRYEPEWEAIYAYSNLDDSGSRINMEDGQLYSAAYGYFNYGEGMEYLWHEDSGQLTEDDEPDPSGDEVPDWNGRLDGNPDSYWSWDSDLCQRNVSEFKGIWYYDGDLSAETYIVIDGNGNWSYYQRAPGAEAAEMDYGTFSYSTDEVSTYYADSTLYDGVSYRVFEFDEDALVWGDEGVYYLME</sequence>
<proteinExistence type="predicted"/>
<feature type="signal peptide" evidence="2">
    <location>
        <begin position="1"/>
        <end position="22"/>
    </location>
</feature>
<feature type="region of interest" description="Disordered" evidence="1">
    <location>
        <begin position="144"/>
        <end position="164"/>
    </location>
</feature>
<evidence type="ECO:0000256" key="1">
    <source>
        <dbReference type="SAM" id="MobiDB-lite"/>
    </source>
</evidence>
<keyword evidence="4" id="KW-1185">Reference proteome</keyword>
<dbReference type="AlphaFoldDB" id="A0AAW3X1V8"/>
<dbReference type="EMBL" id="JACOOW010000007">
    <property type="protein sequence ID" value="MBC5656747.1"/>
    <property type="molecule type" value="Genomic_DNA"/>
</dbReference>
<reference evidence="3 4" key="1">
    <citation type="submission" date="2020-08" db="EMBL/GenBank/DDBJ databases">
        <title>Genome public.</title>
        <authorList>
            <person name="Liu C."/>
            <person name="Sun Q."/>
        </authorList>
    </citation>
    <scope>NUCLEOTIDE SEQUENCE [LARGE SCALE GENOMIC DNA]</scope>
    <source>
        <strain evidence="3 4">BX14</strain>
    </source>
</reference>
<comment type="caution">
    <text evidence="3">The sequence shown here is derived from an EMBL/GenBank/DDBJ whole genome shotgun (WGS) entry which is preliminary data.</text>
</comment>
<dbReference type="RefSeq" id="WP_118653168.1">
    <property type="nucleotide sequence ID" value="NZ_JACOOW010000007.1"/>
</dbReference>
<name>A0AAW3X1V8_9CLOT</name>
<accession>A0AAW3X1V8</accession>
<gene>
    <name evidence="3" type="ORF">H8S19_06660</name>
</gene>